<dbReference type="Proteomes" id="UP000634004">
    <property type="component" value="Unassembled WGS sequence"/>
</dbReference>
<evidence type="ECO:0000313" key="2">
    <source>
        <dbReference type="EMBL" id="GHA85349.1"/>
    </source>
</evidence>
<evidence type="ECO:0000256" key="1">
    <source>
        <dbReference type="SAM" id="Phobius"/>
    </source>
</evidence>
<comment type="caution">
    <text evidence="2">The sequence shown here is derived from an EMBL/GenBank/DDBJ whole genome shotgun (WGS) entry which is preliminary data.</text>
</comment>
<accession>A0A8J3CQC8</accession>
<sequence length="238" mass="26330">MNKIQECHLERFGSTHALLVSLFFAGYFLLGGCLSTTEPQSRLASPAFENDLSAPAEVADRSQSASSDSVAFLTFYSHEFGEYFPHAFVELKADVANPNGTQELFGFTAKKISPAILIGSVKGEVRTPEPGLVRNSNPHFTVALTSAQLEQVWLVRKRWSDGEGSRYSLNTRNCVHFVDEIAESIGLTVNRDSKNFKRPKRFLEEVAALNPTLNLNETTALAFTGRSEMSYRTLIATD</sequence>
<dbReference type="AlphaFoldDB" id="A0A8J3CQC8"/>
<reference evidence="2" key="2">
    <citation type="submission" date="2020-09" db="EMBL/GenBank/DDBJ databases">
        <authorList>
            <person name="Sun Q."/>
            <person name="Kim S."/>
        </authorList>
    </citation>
    <scope>NUCLEOTIDE SEQUENCE</scope>
    <source>
        <strain evidence="2">KCTC 32513</strain>
    </source>
</reference>
<dbReference type="PROSITE" id="PS51257">
    <property type="entry name" value="PROKAR_LIPOPROTEIN"/>
    <property type="match status" value="1"/>
</dbReference>
<name>A0A8J3CQC8_9PROT</name>
<gene>
    <name evidence="2" type="ORF">GCM10009069_05610</name>
</gene>
<reference evidence="2" key="1">
    <citation type="journal article" date="2014" name="Int. J. Syst. Evol. Microbiol.">
        <title>Complete genome sequence of Corynebacterium casei LMG S-19264T (=DSM 44701T), isolated from a smear-ripened cheese.</title>
        <authorList>
            <consortium name="US DOE Joint Genome Institute (JGI-PGF)"/>
            <person name="Walter F."/>
            <person name="Albersmeier A."/>
            <person name="Kalinowski J."/>
            <person name="Ruckert C."/>
        </authorList>
    </citation>
    <scope>NUCLEOTIDE SEQUENCE</scope>
    <source>
        <strain evidence="2">KCTC 32513</strain>
    </source>
</reference>
<dbReference type="RefSeq" id="WP_189495203.1">
    <property type="nucleotide sequence ID" value="NZ_BMZH01000002.1"/>
</dbReference>
<feature type="transmembrane region" description="Helical" evidence="1">
    <location>
        <begin position="12"/>
        <end position="30"/>
    </location>
</feature>
<organism evidence="2 3">
    <name type="scientific">Algimonas arctica</name>
    <dbReference type="NCBI Taxonomy" id="1479486"/>
    <lineage>
        <taxon>Bacteria</taxon>
        <taxon>Pseudomonadati</taxon>
        <taxon>Pseudomonadota</taxon>
        <taxon>Alphaproteobacteria</taxon>
        <taxon>Maricaulales</taxon>
        <taxon>Robiginitomaculaceae</taxon>
        <taxon>Algimonas</taxon>
    </lineage>
</organism>
<proteinExistence type="predicted"/>
<keyword evidence="1" id="KW-0812">Transmembrane</keyword>
<keyword evidence="1" id="KW-1133">Transmembrane helix</keyword>
<evidence type="ECO:0000313" key="3">
    <source>
        <dbReference type="Proteomes" id="UP000634004"/>
    </source>
</evidence>
<keyword evidence="3" id="KW-1185">Reference proteome</keyword>
<keyword evidence="1" id="KW-0472">Membrane</keyword>
<dbReference type="EMBL" id="BMZH01000002">
    <property type="protein sequence ID" value="GHA85349.1"/>
    <property type="molecule type" value="Genomic_DNA"/>
</dbReference>
<protein>
    <submittedName>
        <fullName evidence="2">Uncharacterized protein</fullName>
    </submittedName>
</protein>